<dbReference type="Pfam" id="PF00156">
    <property type="entry name" value="Pribosyltran"/>
    <property type="match status" value="1"/>
</dbReference>
<evidence type="ECO:0000256" key="7">
    <source>
        <dbReference type="RuleBase" id="RU004324"/>
    </source>
</evidence>
<dbReference type="GO" id="GO:0005524">
    <property type="term" value="F:ATP binding"/>
    <property type="evidence" value="ECO:0007669"/>
    <property type="project" value="UniProtKB-KW"/>
</dbReference>
<feature type="domain" description="Phosphoribosyltransferase" evidence="8">
    <location>
        <begin position="74"/>
        <end position="194"/>
    </location>
</feature>
<dbReference type="GO" id="GO:0005737">
    <property type="term" value="C:cytoplasm"/>
    <property type="evidence" value="ECO:0007669"/>
    <property type="project" value="TreeGrafter"/>
</dbReference>
<comment type="catalytic activity">
    <reaction evidence="6">
        <text>D-ribose 5-phosphate + ATP = 5-phospho-alpha-D-ribose 1-diphosphate + AMP + H(+)</text>
        <dbReference type="Rhea" id="RHEA:15609"/>
        <dbReference type="ChEBI" id="CHEBI:15378"/>
        <dbReference type="ChEBI" id="CHEBI:30616"/>
        <dbReference type="ChEBI" id="CHEBI:58017"/>
        <dbReference type="ChEBI" id="CHEBI:78346"/>
        <dbReference type="ChEBI" id="CHEBI:456215"/>
        <dbReference type="EC" id="2.7.6.1"/>
    </reaction>
</comment>
<dbReference type="GO" id="GO:0002189">
    <property type="term" value="C:ribose phosphate diphosphokinase complex"/>
    <property type="evidence" value="ECO:0007669"/>
    <property type="project" value="TreeGrafter"/>
</dbReference>
<keyword evidence="4" id="KW-0418">Kinase</keyword>
<dbReference type="EMBL" id="CP000493">
    <property type="protein sequence ID" value="ABM80518.1"/>
    <property type="molecule type" value="Genomic_DNA"/>
</dbReference>
<evidence type="ECO:0000256" key="1">
    <source>
        <dbReference type="ARBA" id="ARBA00013247"/>
    </source>
</evidence>
<dbReference type="EnsemblBacteria" id="ABM80518">
    <property type="protein sequence ID" value="ABM80518"/>
    <property type="gene ID" value="Hbut_0662"/>
</dbReference>
<dbReference type="NCBIfam" id="TIGR01251">
    <property type="entry name" value="ribP_PPkin"/>
    <property type="match status" value="1"/>
</dbReference>
<keyword evidence="3" id="KW-0547">Nucleotide-binding</keyword>
<dbReference type="GO" id="GO:0006164">
    <property type="term" value="P:purine nucleotide biosynthetic process"/>
    <property type="evidence" value="ECO:0007669"/>
    <property type="project" value="TreeGrafter"/>
</dbReference>
<evidence type="ECO:0000313" key="10">
    <source>
        <dbReference type="Proteomes" id="UP000002593"/>
    </source>
</evidence>
<comment type="similarity">
    <text evidence="7">Belongs to the ribose-phosphate pyrophosphokinase family.</text>
</comment>
<dbReference type="InterPro" id="IPR000836">
    <property type="entry name" value="PRTase_dom"/>
</dbReference>
<keyword evidence="2 9" id="KW-0808">Transferase</keyword>
<dbReference type="InterPro" id="IPR005946">
    <property type="entry name" value="Rib-P_diPkinase"/>
</dbReference>
<sequence>MAAYTPYARQDRRFLRGEPVSVRALFYSLAASGAEAFVTVDIHKTVSLQWFPGPAVNVDPAPAFAEKLRPLLEGREKVYVIAPDQGAVGRAKSLAERLGAPFDYLEKVRDRVTGEIVLRPKLVDVSGAAVVLIDDIVSTGGTMAKAARMLYEQGAEVVIAAATHGLFAGEALEKMRKAGIVHILVADTVKAPEDVDVASVGRLAADAVKSVLEAVAGYESEG</sequence>
<dbReference type="eggNOG" id="arCOG00067">
    <property type="taxonomic scope" value="Archaea"/>
</dbReference>
<evidence type="ECO:0000313" key="9">
    <source>
        <dbReference type="EMBL" id="ABM80518.1"/>
    </source>
</evidence>
<protein>
    <recommendedName>
        <fullName evidence="1">ribose-phosphate diphosphokinase</fullName>
        <ecNumber evidence="1">2.7.6.1</ecNumber>
    </recommendedName>
</protein>
<dbReference type="InterPro" id="IPR029057">
    <property type="entry name" value="PRTase-like"/>
</dbReference>
<dbReference type="HOGENOM" id="CLU_033546_2_2_2"/>
<dbReference type="GO" id="GO:0000287">
    <property type="term" value="F:magnesium ion binding"/>
    <property type="evidence" value="ECO:0007669"/>
    <property type="project" value="InterPro"/>
</dbReference>
<evidence type="ECO:0000259" key="8">
    <source>
        <dbReference type="Pfam" id="PF00156"/>
    </source>
</evidence>
<dbReference type="Gene3D" id="3.40.50.2020">
    <property type="match status" value="2"/>
</dbReference>
<name>A2BKK7_HYPBU</name>
<dbReference type="PANTHER" id="PTHR10210">
    <property type="entry name" value="RIBOSE-PHOSPHATE DIPHOSPHOKINASE FAMILY MEMBER"/>
    <property type="match status" value="1"/>
</dbReference>
<reference evidence="9 10" key="1">
    <citation type="journal article" date="2007" name="Archaea">
        <title>The genome of Hyperthermus butylicus: a sulfur-reducing, peptide fermenting, neutrophilic Crenarchaeote growing up to 108 degrees C.</title>
        <authorList>
            <person name="Brugger K."/>
            <person name="Chen L."/>
            <person name="Stark M."/>
            <person name="Zibat A."/>
            <person name="Redder P."/>
            <person name="Ruepp A."/>
            <person name="Awayez M."/>
            <person name="She Q."/>
            <person name="Garrett R.A."/>
            <person name="Klenk H.P."/>
        </authorList>
    </citation>
    <scope>NUCLEOTIDE SEQUENCE [LARGE SCALE GENOMIC DNA]</scope>
    <source>
        <strain evidence="10">DSM 5456 / JCM 9403 / PLM1-5</strain>
    </source>
</reference>
<dbReference type="STRING" id="415426.Hbut_0662"/>
<keyword evidence="10" id="KW-1185">Reference proteome</keyword>
<dbReference type="KEGG" id="hbu:Hbut_0662"/>
<keyword evidence="5" id="KW-0067">ATP-binding</keyword>
<evidence type="ECO:0000256" key="6">
    <source>
        <dbReference type="ARBA" id="ARBA00049535"/>
    </source>
</evidence>
<evidence type="ECO:0000256" key="2">
    <source>
        <dbReference type="ARBA" id="ARBA00022679"/>
    </source>
</evidence>
<dbReference type="SUPFAM" id="SSF53271">
    <property type="entry name" value="PRTase-like"/>
    <property type="match status" value="1"/>
</dbReference>
<organism evidence="9 10">
    <name type="scientific">Hyperthermus butylicus (strain DSM 5456 / JCM 9403 / PLM1-5)</name>
    <dbReference type="NCBI Taxonomy" id="415426"/>
    <lineage>
        <taxon>Archaea</taxon>
        <taxon>Thermoproteota</taxon>
        <taxon>Thermoprotei</taxon>
        <taxon>Desulfurococcales</taxon>
        <taxon>Pyrodictiaceae</taxon>
        <taxon>Hyperthermus</taxon>
    </lineage>
</organism>
<dbReference type="AlphaFoldDB" id="A2BKK7"/>
<dbReference type="GO" id="GO:0016301">
    <property type="term" value="F:kinase activity"/>
    <property type="evidence" value="ECO:0007669"/>
    <property type="project" value="UniProtKB-KW"/>
</dbReference>
<gene>
    <name evidence="9" type="ordered locus">Hbut_0662</name>
</gene>
<dbReference type="PANTHER" id="PTHR10210:SF32">
    <property type="entry name" value="RIBOSE-PHOSPHATE PYROPHOSPHOKINASE 2"/>
    <property type="match status" value="1"/>
</dbReference>
<dbReference type="GO" id="GO:0004749">
    <property type="term" value="F:ribose phosphate diphosphokinase activity"/>
    <property type="evidence" value="ECO:0007669"/>
    <property type="project" value="UniProtKB-EC"/>
</dbReference>
<evidence type="ECO:0000256" key="3">
    <source>
        <dbReference type="ARBA" id="ARBA00022741"/>
    </source>
</evidence>
<evidence type="ECO:0000256" key="4">
    <source>
        <dbReference type="ARBA" id="ARBA00022777"/>
    </source>
</evidence>
<dbReference type="GO" id="GO:0006015">
    <property type="term" value="P:5-phosphoribose 1-diphosphate biosynthetic process"/>
    <property type="evidence" value="ECO:0007669"/>
    <property type="project" value="TreeGrafter"/>
</dbReference>
<proteinExistence type="inferred from homology"/>
<dbReference type="EC" id="2.7.6.1" evidence="1"/>
<dbReference type="Proteomes" id="UP000002593">
    <property type="component" value="Chromosome"/>
</dbReference>
<evidence type="ECO:0000256" key="5">
    <source>
        <dbReference type="ARBA" id="ARBA00022840"/>
    </source>
</evidence>
<keyword evidence="7" id="KW-0545">Nucleotide biosynthesis</keyword>
<dbReference type="CDD" id="cd06223">
    <property type="entry name" value="PRTases_typeI"/>
    <property type="match status" value="1"/>
</dbReference>
<accession>A2BKK7</accession>